<evidence type="ECO:0000313" key="1">
    <source>
        <dbReference type="EMBL" id="RLE15090.1"/>
    </source>
</evidence>
<dbReference type="AlphaFoldDB" id="A0A662DH36"/>
<comment type="caution">
    <text evidence="1">The sequence shown here is derived from an EMBL/GenBank/DDBJ whole genome shotgun (WGS) entry which is preliminary data.</text>
</comment>
<dbReference type="EMBL" id="QMQA01000017">
    <property type="protein sequence ID" value="RLE15090.1"/>
    <property type="molecule type" value="Genomic_DNA"/>
</dbReference>
<dbReference type="Proteomes" id="UP000280417">
    <property type="component" value="Unassembled WGS sequence"/>
</dbReference>
<reference evidence="1 2" key="1">
    <citation type="submission" date="2018-06" db="EMBL/GenBank/DDBJ databases">
        <title>Extensive metabolic versatility and redundancy in microbially diverse, dynamic hydrothermal sediments.</title>
        <authorList>
            <person name="Dombrowski N."/>
            <person name="Teske A."/>
            <person name="Baker B.J."/>
        </authorList>
    </citation>
    <scope>NUCLEOTIDE SEQUENCE [LARGE SCALE GENOMIC DNA]</scope>
    <source>
        <strain evidence="1">B3_G15</strain>
    </source>
</reference>
<gene>
    <name evidence="1" type="ORF">DRJ04_01090</name>
</gene>
<protein>
    <submittedName>
        <fullName evidence="1">Uncharacterized protein</fullName>
    </submittedName>
</protein>
<feature type="non-terminal residue" evidence="1">
    <location>
        <position position="1"/>
    </location>
</feature>
<proteinExistence type="predicted"/>
<sequence>IRTLQEKRDKYFIYVVKDALQNPTLCVTRGSKLLEITDIKTIIPFNKWWESAKEEEFQPWI</sequence>
<accession>A0A662DH36</accession>
<name>A0A662DH36_UNCAE</name>
<organism evidence="1 2">
    <name type="scientific">Aerophobetes bacterium</name>
    <dbReference type="NCBI Taxonomy" id="2030807"/>
    <lineage>
        <taxon>Bacteria</taxon>
        <taxon>Candidatus Aerophobota</taxon>
    </lineage>
</organism>
<evidence type="ECO:0000313" key="2">
    <source>
        <dbReference type="Proteomes" id="UP000280417"/>
    </source>
</evidence>